<dbReference type="InterPro" id="IPR001466">
    <property type="entry name" value="Beta-lactam-related"/>
</dbReference>
<dbReference type="SUPFAM" id="SSF56601">
    <property type="entry name" value="beta-lactamase/transpeptidase-like"/>
    <property type="match status" value="1"/>
</dbReference>
<protein>
    <recommendedName>
        <fullName evidence="1">Beta-lactamase-related domain-containing protein</fullName>
    </recommendedName>
</protein>
<evidence type="ECO:0000259" key="1">
    <source>
        <dbReference type="Pfam" id="PF00144"/>
    </source>
</evidence>
<dbReference type="Proteomes" id="UP000626109">
    <property type="component" value="Unassembled WGS sequence"/>
</dbReference>
<comment type="caution">
    <text evidence="2">The sequence shown here is derived from an EMBL/GenBank/DDBJ whole genome shotgun (WGS) entry which is preliminary data.</text>
</comment>
<feature type="domain" description="Beta-lactamase-related" evidence="1">
    <location>
        <begin position="30"/>
        <end position="279"/>
    </location>
</feature>
<organism evidence="2 3">
    <name type="scientific">Polarella glacialis</name>
    <name type="common">Dinoflagellate</name>
    <dbReference type="NCBI Taxonomy" id="89957"/>
    <lineage>
        <taxon>Eukaryota</taxon>
        <taxon>Sar</taxon>
        <taxon>Alveolata</taxon>
        <taxon>Dinophyceae</taxon>
        <taxon>Suessiales</taxon>
        <taxon>Suessiaceae</taxon>
        <taxon>Polarella</taxon>
    </lineage>
</organism>
<evidence type="ECO:0000313" key="3">
    <source>
        <dbReference type="Proteomes" id="UP000626109"/>
    </source>
</evidence>
<dbReference type="EMBL" id="CAJNNW010010470">
    <property type="protein sequence ID" value="CAE8652123.1"/>
    <property type="molecule type" value="Genomic_DNA"/>
</dbReference>
<name>A0A813ILF0_POLGL</name>
<evidence type="ECO:0000313" key="2">
    <source>
        <dbReference type="EMBL" id="CAE8652123.1"/>
    </source>
</evidence>
<reference evidence="2" key="1">
    <citation type="submission" date="2021-02" db="EMBL/GenBank/DDBJ databases">
        <authorList>
            <person name="Dougan E. K."/>
            <person name="Rhodes N."/>
            <person name="Thang M."/>
            <person name="Chan C."/>
        </authorList>
    </citation>
    <scope>NUCLEOTIDE SEQUENCE</scope>
</reference>
<dbReference type="Gene3D" id="3.40.710.10">
    <property type="entry name" value="DD-peptidase/beta-lactamase superfamily"/>
    <property type="match status" value="1"/>
</dbReference>
<gene>
    <name evidence="2" type="ORF">PGLA2088_LOCUS9462</name>
</gene>
<accession>A0A813ILF0</accession>
<dbReference type="Pfam" id="PF00144">
    <property type="entry name" value="Beta-lactamase"/>
    <property type="match status" value="1"/>
</dbReference>
<dbReference type="InterPro" id="IPR012338">
    <property type="entry name" value="Beta-lactam/transpept-like"/>
</dbReference>
<sequence>MLKLAKAPYQSMEELFRAGRWSIPPAIEYNASDITVRHLLSMLSGIRDFDTAGYRDFQYAIPSLDVSPLQVFDWAHGPLMFKPGGPIANSTGRPPVGFNYCSVNFMLLGYILAYFSGAQNWLDYDQASVVPAALRARMEGLAFSKSGSCSKMTRVHGYDMASVRKPYDVSNISCLGGWTAGNVVMPTLAAAEWSRALWGPRSEVVPRDLVDEMVSFQNGSAYGLATMNMGRMSGLGFLGDYGVAVGHLGDTYGYTSIVTYFPKIDVAIAIATNHEDNVQAGPRALLCTAYNRALDIMLGRALRNCSYVNGGYFMGGCKCEAHSGAARAEILI</sequence>
<proteinExistence type="predicted"/>
<dbReference type="AlphaFoldDB" id="A0A813ILF0"/>